<dbReference type="OMA" id="LYNTADH"/>
<evidence type="ECO:0000256" key="4">
    <source>
        <dbReference type="ARBA" id="ARBA00023295"/>
    </source>
</evidence>
<dbReference type="Proteomes" id="UP000054516">
    <property type="component" value="Unassembled WGS sequence"/>
</dbReference>
<dbReference type="GO" id="GO:0005975">
    <property type="term" value="P:carbohydrate metabolic process"/>
    <property type="evidence" value="ECO:0007669"/>
    <property type="project" value="InterPro"/>
</dbReference>
<dbReference type="PANTHER" id="PTHR43301">
    <property type="entry name" value="ARABINAN ENDO-1,5-ALPHA-L-ARABINOSIDASE"/>
    <property type="match status" value="1"/>
</dbReference>
<dbReference type="InterPro" id="IPR050727">
    <property type="entry name" value="GH43_arabinanases"/>
</dbReference>
<gene>
    <name evidence="8" type="ORF">SAMD00023353_6300410</name>
</gene>
<comment type="similarity">
    <text evidence="2 6">Belongs to the glycosyl hydrolase 43 family.</text>
</comment>
<protein>
    <recommendedName>
        <fullName evidence="5">Endo-1,5-alpha-L-arabinanase A</fullName>
    </recommendedName>
</protein>
<name>A0A1W2TSB5_ROSNE</name>
<feature type="chain" id="PRO_5012461622" description="Endo-1,5-alpha-L-arabinanase A" evidence="7">
    <location>
        <begin position="22"/>
        <end position="355"/>
    </location>
</feature>
<sequence length="355" mass="38004">MRLQALAAAIVGYLEATAASANTIPQPRPLVPRSAAADAYEGYAFLYFTGDTRAGENIHLAASNGNDALNWTELNGGQPILRSSAGTGGLRDPFILRSHDGGKFYLLATDLSIGSGTSWDAAVRTGSRYLEVWETADLVTWSAQRHVLASPATAGNTWAPEAYYDAALGAYVVFWASSLYGEADAAHAGASYHRMMYATTADFATFSAARVWQDAGTSRIDSTVLAHDGRYFRFTKDEGAATGCRDIIQERSAVLTAPLDAWETVATCIGRDAGTGAVEGPTVFRANPADVRGGGKFYLFLDEYTGRKYIPLETADIANPQWKVSPEFKLPATPRHGTVLPITAAELARIKAAYA</sequence>
<evidence type="ECO:0000313" key="8">
    <source>
        <dbReference type="EMBL" id="GAP91397.2"/>
    </source>
</evidence>
<dbReference type="CDD" id="cd08983">
    <property type="entry name" value="GH43_Bt3655-like"/>
    <property type="match status" value="1"/>
</dbReference>
<evidence type="ECO:0000256" key="5">
    <source>
        <dbReference type="ARBA" id="ARBA00042202"/>
    </source>
</evidence>
<reference evidence="8" key="1">
    <citation type="submission" date="2016-03" db="EMBL/GenBank/DDBJ databases">
        <title>Draft genome sequence of Rosellinia necatrix.</title>
        <authorList>
            <person name="Kanematsu S."/>
        </authorList>
    </citation>
    <scope>NUCLEOTIDE SEQUENCE [LARGE SCALE GENOMIC DNA]</scope>
    <source>
        <strain evidence="8">W97</strain>
    </source>
</reference>
<evidence type="ECO:0000313" key="9">
    <source>
        <dbReference type="Proteomes" id="UP000054516"/>
    </source>
</evidence>
<evidence type="ECO:0000256" key="3">
    <source>
        <dbReference type="ARBA" id="ARBA00022801"/>
    </source>
</evidence>
<dbReference type="Gene3D" id="2.115.10.20">
    <property type="entry name" value="Glycosyl hydrolase domain, family 43"/>
    <property type="match status" value="1"/>
</dbReference>
<dbReference type="PANTHER" id="PTHR43301:SF3">
    <property type="entry name" value="ARABINAN ENDO-1,5-ALPHA-L-ARABINOSIDASE A-RELATED"/>
    <property type="match status" value="1"/>
</dbReference>
<feature type="signal peptide" evidence="7">
    <location>
        <begin position="1"/>
        <end position="21"/>
    </location>
</feature>
<evidence type="ECO:0000256" key="7">
    <source>
        <dbReference type="SAM" id="SignalP"/>
    </source>
</evidence>
<evidence type="ECO:0000256" key="1">
    <source>
        <dbReference type="ARBA" id="ARBA00004834"/>
    </source>
</evidence>
<proteinExistence type="inferred from homology"/>
<evidence type="ECO:0000256" key="2">
    <source>
        <dbReference type="ARBA" id="ARBA00009865"/>
    </source>
</evidence>
<keyword evidence="3 6" id="KW-0378">Hydrolase</keyword>
<keyword evidence="9" id="KW-1185">Reference proteome</keyword>
<dbReference type="GO" id="GO:0004553">
    <property type="term" value="F:hydrolase activity, hydrolyzing O-glycosyl compounds"/>
    <property type="evidence" value="ECO:0007669"/>
    <property type="project" value="InterPro"/>
</dbReference>
<dbReference type="STRING" id="77044.A0A1W2TSB5"/>
<dbReference type="Pfam" id="PF04616">
    <property type="entry name" value="Glyco_hydro_43"/>
    <property type="match status" value="1"/>
</dbReference>
<evidence type="ECO:0000256" key="6">
    <source>
        <dbReference type="RuleBase" id="RU361187"/>
    </source>
</evidence>
<dbReference type="SUPFAM" id="SSF75005">
    <property type="entry name" value="Arabinanase/levansucrase/invertase"/>
    <property type="match status" value="1"/>
</dbReference>
<dbReference type="EMBL" id="DF977508">
    <property type="protein sequence ID" value="GAP91397.2"/>
    <property type="molecule type" value="Genomic_DNA"/>
</dbReference>
<keyword evidence="4 6" id="KW-0326">Glycosidase</keyword>
<dbReference type="InterPro" id="IPR023296">
    <property type="entry name" value="Glyco_hydro_beta-prop_sf"/>
</dbReference>
<dbReference type="AlphaFoldDB" id="A0A1W2TSB5"/>
<accession>A0A1W2TSB5</accession>
<comment type="pathway">
    <text evidence="1">Glycan metabolism; L-arabinan degradation.</text>
</comment>
<dbReference type="InterPro" id="IPR006710">
    <property type="entry name" value="Glyco_hydro_43"/>
</dbReference>
<keyword evidence="7" id="KW-0732">Signal</keyword>
<organism evidence="8">
    <name type="scientific">Rosellinia necatrix</name>
    <name type="common">White root-rot fungus</name>
    <dbReference type="NCBI Taxonomy" id="77044"/>
    <lineage>
        <taxon>Eukaryota</taxon>
        <taxon>Fungi</taxon>
        <taxon>Dikarya</taxon>
        <taxon>Ascomycota</taxon>
        <taxon>Pezizomycotina</taxon>
        <taxon>Sordariomycetes</taxon>
        <taxon>Xylariomycetidae</taxon>
        <taxon>Xylariales</taxon>
        <taxon>Xylariaceae</taxon>
        <taxon>Rosellinia</taxon>
    </lineage>
</organism>
<dbReference type="OrthoDB" id="19657at2759"/>